<name>A0A382A8P8_9ZZZZ</name>
<accession>A0A382A8P8</accession>
<dbReference type="Pfam" id="PF14478">
    <property type="entry name" value="DUF4430"/>
    <property type="match status" value="1"/>
</dbReference>
<organism evidence="2">
    <name type="scientific">marine metagenome</name>
    <dbReference type="NCBI Taxonomy" id="408172"/>
    <lineage>
        <taxon>unclassified sequences</taxon>
        <taxon>metagenomes</taxon>
        <taxon>ecological metagenomes</taxon>
    </lineage>
</organism>
<evidence type="ECO:0000313" key="2">
    <source>
        <dbReference type="EMBL" id="SVA97915.1"/>
    </source>
</evidence>
<dbReference type="AlphaFoldDB" id="A0A382A8P8"/>
<dbReference type="InterPro" id="IPR027954">
    <property type="entry name" value="Transcobalamin-like_C"/>
</dbReference>
<reference evidence="2" key="1">
    <citation type="submission" date="2018-05" db="EMBL/GenBank/DDBJ databases">
        <authorList>
            <person name="Lanie J.A."/>
            <person name="Ng W.-L."/>
            <person name="Kazmierczak K.M."/>
            <person name="Andrzejewski T.M."/>
            <person name="Davidsen T.M."/>
            <person name="Wayne K.J."/>
            <person name="Tettelin H."/>
            <person name="Glass J.I."/>
            <person name="Rusch D."/>
            <person name="Podicherti R."/>
            <person name="Tsui H.-C.T."/>
            <person name="Winkler M.E."/>
        </authorList>
    </citation>
    <scope>NUCLEOTIDE SEQUENCE</scope>
</reference>
<protein>
    <recommendedName>
        <fullName evidence="1">Transcobalamin-like C-terminal domain-containing protein</fullName>
    </recommendedName>
</protein>
<feature type="domain" description="Transcobalamin-like C-terminal" evidence="1">
    <location>
        <begin position="25"/>
        <end position="92"/>
    </location>
</feature>
<gene>
    <name evidence="2" type="ORF">METZ01_LOCUS150769</name>
</gene>
<proteinExistence type="predicted"/>
<dbReference type="EMBL" id="UINC01024394">
    <property type="protein sequence ID" value="SVA97915.1"/>
    <property type="molecule type" value="Genomic_DNA"/>
</dbReference>
<evidence type="ECO:0000259" key="1">
    <source>
        <dbReference type="Pfam" id="PF14478"/>
    </source>
</evidence>
<sequence length="102" mass="11564">MKNLLDSQRDSFHSRIIILEGDGRSTVLDLLKVDHQMVVSNDLVHKGMITAINGLKNTDSEFWRYAVAYEKIPKPASETIPGKGKQVLWWFGSEPEPPKLET</sequence>